<dbReference type="InterPro" id="IPR016186">
    <property type="entry name" value="C-type_lectin-like/link_sf"/>
</dbReference>
<protein>
    <submittedName>
        <fullName evidence="1">Type-2 ice-structuring protein</fullName>
    </submittedName>
</protein>
<evidence type="ECO:0000313" key="1">
    <source>
        <dbReference type="EMBL" id="KAF0288322.1"/>
    </source>
</evidence>
<dbReference type="AlphaFoldDB" id="A0A6A4VD82"/>
<keyword evidence="2" id="KW-1185">Reference proteome</keyword>
<dbReference type="Gene3D" id="3.10.100.10">
    <property type="entry name" value="Mannose-Binding Protein A, subunit A"/>
    <property type="match status" value="1"/>
</dbReference>
<name>A0A6A4VD82_AMPAM</name>
<dbReference type="SUPFAM" id="SSF56436">
    <property type="entry name" value="C-type lectin-like"/>
    <property type="match status" value="1"/>
</dbReference>
<evidence type="ECO:0000313" key="2">
    <source>
        <dbReference type="Proteomes" id="UP000440578"/>
    </source>
</evidence>
<proteinExistence type="predicted"/>
<reference evidence="1 2" key="1">
    <citation type="submission" date="2019-07" db="EMBL/GenBank/DDBJ databases">
        <title>Draft genome assembly of a fouling barnacle, Amphibalanus amphitrite (Darwin, 1854): The first reference genome for Thecostraca.</title>
        <authorList>
            <person name="Kim W."/>
        </authorList>
    </citation>
    <scope>NUCLEOTIDE SEQUENCE [LARGE SCALE GENOMIC DNA]</scope>
    <source>
        <strain evidence="1">SNU_AA5</strain>
        <tissue evidence="1">Soma without cirri and trophi</tissue>
    </source>
</reference>
<gene>
    <name evidence="1" type="primary">ISP2</name>
    <name evidence="1" type="ORF">FJT64_013309</name>
</gene>
<organism evidence="1 2">
    <name type="scientific">Amphibalanus amphitrite</name>
    <name type="common">Striped barnacle</name>
    <name type="synonym">Balanus amphitrite</name>
    <dbReference type="NCBI Taxonomy" id="1232801"/>
    <lineage>
        <taxon>Eukaryota</taxon>
        <taxon>Metazoa</taxon>
        <taxon>Ecdysozoa</taxon>
        <taxon>Arthropoda</taxon>
        <taxon>Crustacea</taxon>
        <taxon>Multicrustacea</taxon>
        <taxon>Cirripedia</taxon>
        <taxon>Thoracica</taxon>
        <taxon>Thoracicalcarea</taxon>
        <taxon>Balanomorpha</taxon>
        <taxon>Balanoidea</taxon>
        <taxon>Balanidae</taxon>
        <taxon>Amphibalaninae</taxon>
        <taxon>Amphibalanus</taxon>
    </lineage>
</organism>
<sequence>MTRQECYTAQLLPPEGATPVEGTLSDPCACPDGWLLCAGRCISWRTTSASFSSAQSGCQQMGAHLATARSEAEHQCTLGSKYGWVGATDEATEGVYVGQHA</sequence>
<dbReference type="Proteomes" id="UP000440578">
    <property type="component" value="Unassembled WGS sequence"/>
</dbReference>
<dbReference type="InterPro" id="IPR016187">
    <property type="entry name" value="CTDL_fold"/>
</dbReference>
<comment type="caution">
    <text evidence="1">The sequence shown here is derived from an EMBL/GenBank/DDBJ whole genome shotgun (WGS) entry which is preliminary data.</text>
</comment>
<dbReference type="EMBL" id="VIIS01002118">
    <property type="protein sequence ID" value="KAF0288322.1"/>
    <property type="molecule type" value="Genomic_DNA"/>
</dbReference>
<accession>A0A6A4VD82</accession>